<evidence type="ECO:0000256" key="1">
    <source>
        <dbReference type="SAM" id="MobiDB-lite"/>
    </source>
</evidence>
<sequence length="652" mass="69821">MALVPASPGAAPIRRDPSDLRDQVYLPSLRPLAPRTELPSCLSGGTLLPRDQQEAESCAGQALAALIDLQHQSAGAATARVSARMLYRMALVQDGSAGGGVASLRSVLKGFYHYGVCPENLWPDGSGSDALTAERAKAARGVTLGAYYRVLPGLNDWHAALTDVGALLVSAEIHEGWDCPFDPQKPRDRQGIIAPVRSGGTGHAFLVAGYTEAGFLVLNSWGAAWGGYDGRPGIALWPYEDWAETVMDAWVLRLGVPAPAAFAQARGLHGLGFDTGPLGASQAACHRLLGHFAHLDDGRHVDSGSYASSRASVEETARCLEARPRPVLLSVAGSLFGLQAGIAHEIRRRPTVEAAGLYPYTVFWCNDAFDSTSLVLDHLFGRAVEKVGPFDPSLDDTIERDTAPIGRAFWRDVKAAAWRAGSHRREGREGDAAHLFDRLAATGVPLHLLTDGAGAILLGRYLRSLEEGALPPDEAARRQRLRERFFAATASLTLVTPPLTLAAFDEAFGPLIDHLPEGRATLWVPSRGLDAKLHVGAYARSILHLICHGFERGEEDGTDAPTRSFVGMPQHVTALPGRLTPRLAKLAVCRIAQPDASRPRFTQADVSLSADCHRRTLDRIRAIEAQRQGGTDDGEDHARATAGDGGRSRNGS</sequence>
<evidence type="ECO:0000313" key="3">
    <source>
        <dbReference type="Proteomes" id="UP000266305"/>
    </source>
</evidence>
<dbReference type="EMBL" id="QWGP01000008">
    <property type="protein sequence ID" value="RHZ95471.1"/>
    <property type="molecule type" value="Genomic_DNA"/>
</dbReference>
<dbReference type="SUPFAM" id="SSF54001">
    <property type="entry name" value="Cysteine proteinases"/>
    <property type="match status" value="1"/>
</dbReference>
<keyword evidence="2" id="KW-0645">Protease</keyword>
<dbReference type="Gene3D" id="3.90.70.10">
    <property type="entry name" value="Cysteine proteinases"/>
    <property type="match status" value="1"/>
</dbReference>
<dbReference type="GO" id="GO:0006508">
    <property type="term" value="P:proteolysis"/>
    <property type="evidence" value="ECO:0007669"/>
    <property type="project" value="UniProtKB-KW"/>
</dbReference>
<dbReference type="Proteomes" id="UP000266305">
    <property type="component" value="Unassembled WGS sequence"/>
</dbReference>
<protein>
    <submittedName>
        <fullName evidence="2">Cysteine protease</fullName>
    </submittedName>
</protein>
<accession>A0AAX1ULV7</accession>
<dbReference type="GO" id="GO:0008233">
    <property type="term" value="F:peptidase activity"/>
    <property type="evidence" value="ECO:0007669"/>
    <property type="project" value="UniProtKB-KW"/>
</dbReference>
<dbReference type="InterPro" id="IPR038765">
    <property type="entry name" value="Papain-like_cys_pep_sf"/>
</dbReference>
<dbReference type="AlphaFoldDB" id="A0AAX1ULV7"/>
<dbReference type="RefSeq" id="WP_119000022.1">
    <property type="nucleotide sequence ID" value="NZ_QWGP01000008.1"/>
</dbReference>
<reference evidence="2 3" key="1">
    <citation type="submission" date="2018-08" db="EMBL/GenBank/DDBJ databases">
        <title>Draft genome sequence of Rhodobacter sphaeroides FY.</title>
        <authorList>
            <person name="Rayyan A."/>
            <person name="Meyer T.E."/>
            <person name="Kyndt J.A."/>
        </authorList>
    </citation>
    <scope>NUCLEOTIDE SEQUENCE [LARGE SCALE GENOMIC DNA]</scope>
    <source>
        <strain evidence="2 3">FY</strain>
    </source>
</reference>
<name>A0AAX1ULV7_CERSP</name>
<evidence type="ECO:0000313" key="2">
    <source>
        <dbReference type="EMBL" id="RHZ95471.1"/>
    </source>
</evidence>
<organism evidence="2 3">
    <name type="scientific">Cereibacter sphaeroides</name>
    <name type="common">Rhodobacter sphaeroides</name>
    <dbReference type="NCBI Taxonomy" id="1063"/>
    <lineage>
        <taxon>Bacteria</taxon>
        <taxon>Pseudomonadati</taxon>
        <taxon>Pseudomonadota</taxon>
        <taxon>Alphaproteobacteria</taxon>
        <taxon>Rhodobacterales</taxon>
        <taxon>Paracoccaceae</taxon>
        <taxon>Cereibacter</taxon>
    </lineage>
</organism>
<gene>
    <name evidence="2" type="ORF">D1114_09760</name>
</gene>
<dbReference type="CDD" id="cd02619">
    <property type="entry name" value="Peptidase_C1"/>
    <property type="match status" value="1"/>
</dbReference>
<comment type="caution">
    <text evidence="2">The sequence shown here is derived from an EMBL/GenBank/DDBJ whole genome shotgun (WGS) entry which is preliminary data.</text>
</comment>
<proteinExistence type="predicted"/>
<feature type="region of interest" description="Disordered" evidence="1">
    <location>
        <begin position="623"/>
        <end position="652"/>
    </location>
</feature>
<keyword evidence="2" id="KW-0378">Hydrolase</keyword>